<reference evidence="9 10" key="1">
    <citation type="journal article" date="2019" name="Nat. Med.">
        <title>A library of human gut bacterial isolates paired with longitudinal multiomics data enables mechanistic microbiome research.</title>
        <authorList>
            <person name="Poyet M."/>
            <person name="Groussin M."/>
            <person name="Gibbons S.M."/>
            <person name="Avila-Pacheco J."/>
            <person name="Jiang X."/>
            <person name="Kearney S.M."/>
            <person name="Perrotta A.R."/>
            <person name="Berdy B."/>
            <person name="Zhao S."/>
            <person name="Lieberman T.D."/>
            <person name="Swanson P.K."/>
            <person name="Smith M."/>
            <person name="Roesemann S."/>
            <person name="Alexander J.E."/>
            <person name="Rich S.A."/>
            <person name="Livny J."/>
            <person name="Vlamakis H."/>
            <person name="Clish C."/>
            <person name="Bullock K."/>
            <person name="Deik A."/>
            <person name="Scott J."/>
            <person name="Pierce K.A."/>
            <person name="Xavier R.J."/>
            <person name="Alm E.J."/>
        </authorList>
    </citation>
    <scope>NUCLEOTIDE SEQUENCE [LARGE SCALE GENOMIC DNA]</scope>
    <source>
        <strain evidence="9 10">BIOML-A1</strain>
    </source>
</reference>
<comment type="subcellular location">
    <subcellularLocation>
        <location evidence="1">Membrane</location>
        <topology evidence="1">Multi-pass membrane protein</topology>
    </subcellularLocation>
</comment>
<keyword evidence="3 9" id="KW-0808">Transferase</keyword>
<name>A0A844KIV1_9FIRM</name>
<evidence type="ECO:0000256" key="5">
    <source>
        <dbReference type="ARBA" id="ARBA00022989"/>
    </source>
</evidence>
<protein>
    <submittedName>
        <fullName evidence="9">Exopolysaccharide biosynthesis polyprenyl glycosylphosphotransferase</fullName>
    </submittedName>
</protein>
<evidence type="ECO:0000256" key="1">
    <source>
        <dbReference type="ARBA" id="ARBA00004141"/>
    </source>
</evidence>
<feature type="transmembrane region" description="Helical" evidence="7">
    <location>
        <begin position="259"/>
        <end position="283"/>
    </location>
</feature>
<feature type="transmembrane region" description="Helical" evidence="7">
    <location>
        <begin position="110"/>
        <end position="129"/>
    </location>
</feature>
<dbReference type="InterPro" id="IPR003362">
    <property type="entry name" value="Bact_transf"/>
</dbReference>
<evidence type="ECO:0000256" key="3">
    <source>
        <dbReference type="ARBA" id="ARBA00022679"/>
    </source>
</evidence>
<keyword evidence="5 7" id="KW-1133">Transmembrane helix</keyword>
<evidence type="ECO:0000313" key="10">
    <source>
        <dbReference type="Proteomes" id="UP000446657"/>
    </source>
</evidence>
<sequence>MKDKYKHLLNFTANIISLAVEAAMFGWVWYMLYIPMLDKANTFFNRGNWAVIGMYVLFVFFFTKIFGGYRIGYMRISDIILSQILAVILAMIVAYFEICLVANDYLPPQPLLLMTVTEIIFIVPWVVLVRKAYTRLYPPRQMLVIYGNYSPDDLIAKINTRKDKYNICAAESYRIGYEKLYPMIQKYNAVVLCDLPSEVRNQIMKYCYQESIRTYVTPKISDILFRGADDIHLFDTPLYLSRNQGLGIVDLFVKRLMDIVISLIGIVIASPFMIVIALCIKLYDHGPVLYKQERLTKDGEPFMIYKFRSMTTHSEDAGARLAAKEDARITPVGRVIRAIHFDELPQLFNILKGEMSVVGPRPERQIIADQYTEEIPEFVLRLKVKAGLTGYAQVYGKYNTTPYDKLKLDLTYIENYSVWMDIKILFLTFKILFVRDNTEGIDEKQTTAIKR</sequence>
<dbReference type="InterPro" id="IPR017475">
    <property type="entry name" value="EPS_sugar_tfrase"/>
</dbReference>
<evidence type="ECO:0000313" key="9">
    <source>
        <dbReference type="EMBL" id="MTR80437.1"/>
    </source>
</evidence>
<dbReference type="GO" id="GO:0016780">
    <property type="term" value="F:phosphotransferase activity, for other substituted phosphate groups"/>
    <property type="evidence" value="ECO:0007669"/>
    <property type="project" value="TreeGrafter"/>
</dbReference>
<dbReference type="PANTHER" id="PTHR30576">
    <property type="entry name" value="COLANIC BIOSYNTHESIS UDP-GLUCOSE LIPID CARRIER TRANSFERASE"/>
    <property type="match status" value="1"/>
</dbReference>
<proteinExistence type="inferred from homology"/>
<feature type="transmembrane region" description="Helical" evidence="7">
    <location>
        <begin position="79"/>
        <end position="98"/>
    </location>
</feature>
<evidence type="ECO:0000256" key="7">
    <source>
        <dbReference type="SAM" id="Phobius"/>
    </source>
</evidence>
<dbReference type="GO" id="GO:0016020">
    <property type="term" value="C:membrane"/>
    <property type="evidence" value="ECO:0007669"/>
    <property type="project" value="UniProtKB-SubCell"/>
</dbReference>
<evidence type="ECO:0000259" key="8">
    <source>
        <dbReference type="Pfam" id="PF02397"/>
    </source>
</evidence>
<feature type="transmembrane region" description="Helical" evidence="7">
    <location>
        <begin position="7"/>
        <end position="29"/>
    </location>
</feature>
<keyword evidence="4 7" id="KW-0812">Transmembrane</keyword>
<feature type="domain" description="Bacterial sugar transferase" evidence="8">
    <location>
        <begin position="254"/>
        <end position="433"/>
    </location>
</feature>
<comment type="caution">
    <text evidence="9">The sequence shown here is derived from an EMBL/GenBank/DDBJ whole genome shotgun (WGS) entry which is preliminary data.</text>
</comment>
<dbReference type="RefSeq" id="WP_022045434.1">
    <property type="nucleotide sequence ID" value="NZ_JAJCJO010000003.1"/>
</dbReference>
<dbReference type="AlphaFoldDB" id="A0A844KIV1"/>
<evidence type="ECO:0000256" key="6">
    <source>
        <dbReference type="ARBA" id="ARBA00023136"/>
    </source>
</evidence>
<dbReference type="PANTHER" id="PTHR30576:SF0">
    <property type="entry name" value="UNDECAPRENYL-PHOSPHATE N-ACETYLGALACTOSAMINYL 1-PHOSPHATE TRANSFERASE-RELATED"/>
    <property type="match status" value="1"/>
</dbReference>
<gene>
    <name evidence="9" type="ORF">GMD30_01680</name>
</gene>
<evidence type="ECO:0000256" key="4">
    <source>
        <dbReference type="ARBA" id="ARBA00022692"/>
    </source>
</evidence>
<comment type="similarity">
    <text evidence="2">Belongs to the bacterial sugar transferase family.</text>
</comment>
<dbReference type="Proteomes" id="UP000446657">
    <property type="component" value="Unassembled WGS sequence"/>
</dbReference>
<evidence type="ECO:0000256" key="2">
    <source>
        <dbReference type="ARBA" id="ARBA00006464"/>
    </source>
</evidence>
<organism evidence="9 10">
    <name type="scientific">Roseburia faecis</name>
    <dbReference type="NCBI Taxonomy" id="301302"/>
    <lineage>
        <taxon>Bacteria</taxon>
        <taxon>Bacillati</taxon>
        <taxon>Bacillota</taxon>
        <taxon>Clostridia</taxon>
        <taxon>Lachnospirales</taxon>
        <taxon>Lachnospiraceae</taxon>
        <taxon>Roseburia</taxon>
    </lineage>
</organism>
<accession>A0A844KIV1</accession>
<dbReference type="Pfam" id="PF02397">
    <property type="entry name" value="Bac_transf"/>
    <property type="match status" value="1"/>
</dbReference>
<feature type="transmembrane region" description="Helical" evidence="7">
    <location>
        <begin position="49"/>
        <end position="67"/>
    </location>
</feature>
<dbReference type="NCBIfam" id="TIGR03025">
    <property type="entry name" value="EPS_sugtrans"/>
    <property type="match status" value="1"/>
</dbReference>
<keyword evidence="6 7" id="KW-0472">Membrane</keyword>
<dbReference type="EMBL" id="WNAL01000002">
    <property type="protein sequence ID" value="MTR80437.1"/>
    <property type="molecule type" value="Genomic_DNA"/>
</dbReference>